<dbReference type="PANTHER" id="PTHR46825:SF7">
    <property type="entry name" value="D-ALANYL-D-ALANINE CARBOXYPEPTIDASE"/>
    <property type="match status" value="1"/>
</dbReference>
<gene>
    <name evidence="2" type="ORF">KMZ68_17940</name>
</gene>
<dbReference type="Proteomes" id="UP000680805">
    <property type="component" value="Chromosome"/>
</dbReference>
<protein>
    <submittedName>
        <fullName evidence="2">Beta-lactamase family protein</fullName>
    </submittedName>
</protein>
<dbReference type="InterPro" id="IPR050491">
    <property type="entry name" value="AmpC-like"/>
</dbReference>
<sequence length="385" mass="42396">MKLPRRQFIKLAASAAILPSLPLRRGLAQPAPNPAGVPEPTPSERAAMARRARAFMQKYDVPALSFAVGYAGEIVHRDAFGVADRERNEAATPEHFFRIASVSKMVTSAAIFGLIEQGRLKLADRIFGPGAILATDYGPRPYNPGINEITLGQLLTHTAGGWTNDGRDPMFGHPRMDHSELIAWTLSNRPLDNPPGKHYAYSNFGYCVLGRVIEKVTGRPYADHVKVEVLSRCGVTEMRIAGNTLEERQRGEVKYYGQGDNPYTMNVARMDSHGGWIARPAAIVRFMMHVDGFEKPPNILKAQTIRAMTTGSSANPNYACGWNLNKSGNWWHDGSLPGTRTVAVRTHSGFCWAAFTNASSAKSQFDGDLDQLNWDMVGEVKGWRA</sequence>
<dbReference type="EMBL" id="CP076135">
    <property type="protein sequence ID" value="QWG16857.1"/>
    <property type="molecule type" value="Genomic_DNA"/>
</dbReference>
<dbReference type="SUPFAM" id="SSF56601">
    <property type="entry name" value="beta-lactamase/transpeptidase-like"/>
    <property type="match status" value="1"/>
</dbReference>
<evidence type="ECO:0000313" key="2">
    <source>
        <dbReference type="EMBL" id="QWG16857.1"/>
    </source>
</evidence>
<dbReference type="PROSITE" id="PS51318">
    <property type="entry name" value="TAT"/>
    <property type="match status" value="1"/>
</dbReference>
<dbReference type="AlphaFoldDB" id="A0A975RQH4"/>
<evidence type="ECO:0000259" key="1">
    <source>
        <dbReference type="Pfam" id="PF00144"/>
    </source>
</evidence>
<dbReference type="PANTHER" id="PTHR46825">
    <property type="entry name" value="D-ALANYL-D-ALANINE-CARBOXYPEPTIDASE/ENDOPEPTIDASE AMPH"/>
    <property type="match status" value="1"/>
</dbReference>
<feature type="domain" description="Beta-lactamase-related" evidence="1">
    <location>
        <begin position="49"/>
        <end position="361"/>
    </location>
</feature>
<dbReference type="InterPro" id="IPR006311">
    <property type="entry name" value="TAT_signal"/>
</dbReference>
<proteinExistence type="predicted"/>
<dbReference type="InterPro" id="IPR012338">
    <property type="entry name" value="Beta-lactam/transpept-like"/>
</dbReference>
<organism evidence="2 3">
    <name type="scientific">Bradyrhizobium sediminis</name>
    <dbReference type="NCBI Taxonomy" id="2840469"/>
    <lineage>
        <taxon>Bacteria</taxon>
        <taxon>Pseudomonadati</taxon>
        <taxon>Pseudomonadota</taxon>
        <taxon>Alphaproteobacteria</taxon>
        <taxon>Hyphomicrobiales</taxon>
        <taxon>Nitrobacteraceae</taxon>
        <taxon>Bradyrhizobium</taxon>
    </lineage>
</organism>
<dbReference type="RefSeq" id="WP_215612526.1">
    <property type="nucleotide sequence ID" value="NZ_CP076135.1"/>
</dbReference>
<accession>A0A975RQH4</accession>
<evidence type="ECO:0000313" key="3">
    <source>
        <dbReference type="Proteomes" id="UP000680805"/>
    </source>
</evidence>
<dbReference type="Pfam" id="PF00144">
    <property type="entry name" value="Beta-lactamase"/>
    <property type="match status" value="1"/>
</dbReference>
<dbReference type="KEGG" id="bsei:KMZ68_17940"/>
<dbReference type="Gene3D" id="3.40.710.10">
    <property type="entry name" value="DD-peptidase/beta-lactamase superfamily"/>
    <property type="match status" value="1"/>
</dbReference>
<name>A0A975RQH4_9BRAD</name>
<dbReference type="InterPro" id="IPR001466">
    <property type="entry name" value="Beta-lactam-related"/>
</dbReference>
<reference evidence="2" key="1">
    <citation type="submission" date="2021-06" db="EMBL/GenBank/DDBJ databases">
        <title>Bradyrhizobium sp. S2-11-2 Genome sequencing.</title>
        <authorList>
            <person name="Jin L."/>
        </authorList>
    </citation>
    <scope>NUCLEOTIDE SEQUENCE</scope>
    <source>
        <strain evidence="2">S2-11-2</strain>
    </source>
</reference>